<dbReference type="InterPro" id="IPR000758">
    <property type="entry name" value="Enterovir_OMP"/>
</dbReference>
<organism evidence="7 8">
    <name type="scientific">Leminorella grimontii</name>
    <dbReference type="NCBI Taxonomy" id="82981"/>
    <lineage>
        <taxon>Bacteria</taxon>
        <taxon>Pseudomonadati</taxon>
        <taxon>Pseudomonadota</taxon>
        <taxon>Gammaproteobacteria</taxon>
        <taxon>Enterobacterales</taxon>
        <taxon>Budviciaceae</taxon>
        <taxon>Leminorella</taxon>
    </lineage>
</organism>
<dbReference type="RefSeq" id="WP_027273639.1">
    <property type="nucleotide sequence ID" value="NZ_BRLH01000003.1"/>
</dbReference>
<keyword evidence="2" id="KW-1134">Transmembrane beta strand</keyword>
<dbReference type="PROSITE" id="PS00695">
    <property type="entry name" value="ENT_VIR_OMP_2"/>
    <property type="match status" value="1"/>
</dbReference>
<keyword evidence="8" id="KW-1185">Reference proteome</keyword>
<protein>
    <submittedName>
        <fullName evidence="7">Virulence-related membrane protein</fullName>
    </submittedName>
</protein>
<keyword evidence="3" id="KW-0812">Transmembrane</keyword>
<name>A0AAV5N4R0_9GAMM</name>
<feature type="signal peptide" evidence="6">
    <location>
        <begin position="1"/>
        <end position="22"/>
    </location>
</feature>
<dbReference type="PRINTS" id="PR00316">
    <property type="entry name" value="ENTEROVIROMP"/>
</dbReference>
<evidence type="ECO:0000256" key="4">
    <source>
        <dbReference type="ARBA" id="ARBA00022729"/>
    </source>
</evidence>
<evidence type="ECO:0000256" key="3">
    <source>
        <dbReference type="ARBA" id="ARBA00022692"/>
    </source>
</evidence>
<gene>
    <name evidence="7" type="ORF">SOASR030_17890</name>
</gene>
<dbReference type="SUPFAM" id="SSF56925">
    <property type="entry name" value="OMPA-like"/>
    <property type="match status" value="1"/>
</dbReference>
<dbReference type="EMBL" id="BRLH01000003">
    <property type="protein sequence ID" value="GKX55677.1"/>
    <property type="molecule type" value="Genomic_DNA"/>
</dbReference>
<evidence type="ECO:0000313" key="7">
    <source>
        <dbReference type="EMBL" id="GKX55677.1"/>
    </source>
</evidence>
<comment type="caution">
    <text evidence="7">The sequence shown here is derived from an EMBL/GenBank/DDBJ whole genome shotgun (WGS) entry which is preliminary data.</text>
</comment>
<sequence length="193" mass="21190">MKKAILAAAVLFSLNGFSAANAGEHTVTLGYAQSDVQDFDDIDGINVKYRYEWDSPLSLIASFTYMSGDVSNEYRLDYDAVKNKGDIDYYSLGVGPAYRINDMFSIYGLVGFNVNDVSYSSTWYNNVYYSGTPDYVGKVSGSETKTSFMYGAGVQINPMPNLTIDAGYEGSQLDVDGKSYSINGFNVGVGYRF</sequence>
<evidence type="ECO:0000256" key="5">
    <source>
        <dbReference type="ARBA" id="ARBA00023136"/>
    </source>
</evidence>
<evidence type="ECO:0000256" key="1">
    <source>
        <dbReference type="ARBA" id="ARBA00004141"/>
    </source>
</evidence>
<dbReference type="Gene3D" id="2.40.160.20">
    <property type="match status" value="1"/>
</dbReference>
<keyword evidence="5" id="KW-0472">Membrane</keyword>
<dbReference type="PROSITE" id="PS00694">
    <property type="entry name" value="ENT_VIR_OMP_1"/>
    <property type="match status" value="1"/>
</dbReference>
<evidence type="ECO:0000313" key="8">
    <source>
        <dbReference type="Proteomes" id="UP001058124"/>
    </source>
</evidence>
<dbReference type="Proteomes" id="UP001058124">
    <property type="component" value="Unassembled WGS sequence"/>
</dbReference>
<dbReference type="GO" id="GO:0016020">
    <property type="term" value="C:membrane"/>
    <property type="evidence" value="ECO:0007669"/>
    <property type="project" value="UniProtKB-SubCell"/>
</dbReference>
<dbReference type="PANTHER" id="PTHR35892:SF2">
    <property type="entry name" value="OUTER MEMBRANE PROTEIN PAGN"/>
    <property type="match status" value="1"/>
</dbReference>
<evidence type="ECO:0000256" key="6">
    <source>
        <dbReference type="SAM" id="SignalP"/>
    </source>
</evidence>
<dbReference type="InterPro" id="IPR051723">
    <property type="entry name" value="Bact_OM_Invasion-Related"/>
</dbReference>
<proteinExistence type="predicted"/>
<evidence type="ECO:0000256" key="2">
    <source>
        <dbReference type="ARBA" id="ARBA00022452"/>
    </source>
</evidence>
<keyword evidence="4 6" id="KW-0732">Signal</keyword>
<dbReference type="PANTHER" id="PTHR35892">
    <property type="entry name" value="OUTER MEMBRANE PROTEIN PAGN-RELATED"/>
    <property type="match status" value="1"/>
</dbReference>
<accession>A0AAV5N4R0</accession>
<comment type="subcellular location">
    <subcellularLocation>
        <location evidence="1">Membrane</location>
        <topology evidence="1">Multi-pass membrane protein</topology>
    </subcellularLocation>
</comment>
<dbReference type="AlphaFoldDB" id="A0AAV5N4R0"/>
<reference evidence="7" key="1">
    <citation type="submission" date="2022-06" db="EMBL/GenBank/DDBJ databases">
        <title>Draft genome sequences of Leminorella grimontii str. JCM5902.</title>
        <authorList>
            <person name="Wakabayashi Y."/>
            <person name="Kojima K."/>
        </authorList>
    </citation>
    <scope>NUCLEOTIDE SEQUENCE</scope>
    <source>
        <strain evidence="7">JCM 5902</strain>
    </source>
</reference>
<dbReference type="Pfam" id="PF06316">
    <property type="entry name" value="Ail_Lom"/>
    <property type="match status" value="1"/>
</dbReference>
<dbReference type="GO" id="GO:0044384">
    <property type="term" value="C:host outer membrane"/>
    <property type="evidence" value="ECO:0007669"/>
    <property type="project" value="InterPro"/>
</dbReference>
<dbReference type="InterPro" id="IPR011250">
    <property type="entry name" value="OMP/PagP_B-barrel"/>
</dbReference>
<feature type="chain" id="PRO_5043338434" evidence="6">
    <location>
        <begin position="23"/>
        <end position="193"/>
    </location>
</feature>